<gene>
    <name evidence="3" type="ORF">KFL_004700010</name>
</gene>
<feature type="compositionally biased region" description="Acidic residues" evidence="1">
    <location>
        <begin position="343"/>
        <end position="353"/>
    </location>
</feature>
<accession>A0A1Y1IHG0</accession>
<feature type="region of interest" description="Disordered" evidence="1">
    <location>
        <begin position="269"/>
        <end position="308"/>
    </location>
</feature>
<dbReference type="GO" id="GO:0005737">
    <property type="term" value="C:cytoplasm"/>
    <property type="evidence" value="ECO:0007669"/>
    <property type="project" value="InterPro"/>
</dbReference>
<dbReference type="InterPro" id="IPR007320">
    <property type="entry name" value="PDCD2_C"/>
</dbReference>
<reference evidence="3 4" key="1">
    <citation type="journal article" date="2014" name="Nat. Commun.">
        <title>Klebsormidium flaccidum genome reveals primary factors for plant terrestrial adaptation.</title>
        <authorList>
            <person name="Hori K."/>
            <person name="Maruyama F."/>
            <person name="Fujisawa T."/>
            <person name="Togashi T."/>
            <person name="Yamamoto N."/>
            <person name="Seo M."/>
            <person name="Sato S."/>
            <person name="Yamada T."/>
            <person name="Mori H."/>
            <person name="Tajima N."/>
            <person name="Moriyama T."/>
            <person name="Ikeuchi M."/>
            <person name="Watanabe M."/>
            <person name="Wada H."/>
            <person name="Kobayashi K."/>
            <person name="Saito M."/>
            <person name="Masuda T."/>
            <person name="Sasaki-Sekimoto Y."/>
            <person name="Mashiguchi K."/>
            <person name="Awai K."/>
            <person name="Shimojima M."/>
            <person name="Masuda S."/>
            <person name="Iwai M."/>
            <person name="Nobusawa T."/>
            <person name="Narise T."/>
            <person name="Kondo S."/>
            <person name="Saito H."/>
            <person name="Sato R."/>
            <person name="Murakawa M."/>
            <person name="Ihara Y."/>
            <person name="Oshima-Yamada Y."/>
            <person name="Ohtaka K."/>
            <person name="Satoh M."/>
            <person name="Sonobe K."/>
            <person name="Ishii M."/>
            <person name="Ohtani R."/>
            <person name="Kanamori-Sato M."/>
            <person name="Honoki R."/>
            <person name="Miyazaki D."/>
            <person name="Mochizuki H."/>
            <person name="Umetsu J."/>
            <person name="Higashi K."/>
            <person name="Shibata D."/>
            <person name="Kamiya Y."/>
            <person name="Sato N."/>
            <person name="Nakamura Y."/>
            <person name="Tabata S."/>
            <person name="Ida S."/>
            <person name="Kurokawa K."/>
            <person name="Ohta H."/>
        </authorList>
    </citation>
    <scope>NUCLEOTIDE SEQUENCE [LARGE SCALE GENOMIC DNA]</scope>
    <source>
        <strain evidence="3 4">NIES-2285</strain>
    </source>
</reference>
<feature type="region of interest" description="Disordered" evidence="1">
    <location>
        <begin position="329"/>
        <end position="353"/>
    </location>
</feature>
<organism evidence="3 4">
    <name type="scientific">Klebsormidium nitens</name>
    <name type="common">Green alga</name>
    <name type="synonym">Ulothrix nitens</name>
    <dbReference type="NCBI Taxonomy" id="105231"/>
    <lineage>
        <taxon>Eukaryota</taxon>
        <taxon>Viridiplantae</taxon>
        <taxon>Streptophyta</taxon>
        <taxon>Klebsormidiophyceae</taxon>
        <taxon>Klebsormidiales</taxon>
        <taxon>Klebsormidiaceae</taxon>
        <taxon>Klebsormidium</taxon>
    </lineage>
</organism>
<name>A0A1Y1IHG0_KLENI</name>
<feature type="domain" description="Programmed cell death protein 2 C-terminal" evidence="2">
    <location>
        <begin position="362"/>
        <end position="470"/>
    </location>
</feature>
<feature type="compositionally biased region" description="Basic and acidic residues" evidence="1">
    <location>
        <begin position="274"/>
        <end position="287"/>
    </location>
</feature>
<proteinExistence type="predicted"/>
<dbReference type="Pfam" id="PF04194">
    <property type="entry name" value="PDCD2_C"/>
    <property type="match status" value="1"/>
</dbReference>
<sequence>MAPAPTVLGLPGAWAEDPLEASSHYTTKVGGVPCWPSGVEAILSDERLACRACGRRLGLVVQAYAPLFLKGRDIAERTLYVFGCLSSNCGYDPLSWRVFRVQGEDSGIKSAEPAEASSAVDTVNSAGSTAAVGSDSWWQDDSWGAAPSERADARAGNNEMEAESRSETLVASTEGPDASRLTSAESDPLRLGDSKASGSSGAKDQETVQDGRKGETDVRAGSSDIRSEDAPTADDWGDSDNSWGGGAASEWNADGTALDMSALSEAIAEAADGASKRTEKPRGDDVSGTRVTSASLAAHGGDERARSGAGASVLPCFYIVAGEEAPEKRRKEAEVSRLVTESPGEESWEGEGYEYDSARSADRTFLRFRKRVERAPEQCIRYGFQSQPLLARALSAPPPPCPACGAPRTFEMQLMPPLPYFLAEASEEAAGQVAGWEWLTLLVYTCSEACTKPEKSGGHVAVQEEFHVYQHELDSVRGQPQVVK</sequence>
<dbReference type="PANTHER" id="PTHR47762:SF2">
    <property type="entry name" value="OS04G0640800 PROTEIN"/>
    <property type="match status" value="1"/>
</dbReference>
<evidence type="ECO:0000313" key="3">
    <source>
        <dbReference type="EMBL" id="GAQ88919.1"/>
    </source>
</evidence>
<protein>
    <submittedName>
        <fullName evidence="3">Putative zinc finger (MYND type) family protein</fullName>
    </submittedName>
</protein>
<evidence type="ECO:0000313" key="4">
    <source>
        <dbReference type="Proteomes" id="UP000054558"/>
    </source>
</evidence>
<feature type="compositionally biased region" description="Basic and acidic residues" evidence="1">
    <location>
        <begin position="203"/>
        <end position="218"/>
    </location>
</feature>
<dbReference type="OMA" id="MPGPWAD"/>
<dbReference type="EMBL" id="DF237419">
    <property type="protein sequence ID" value="GAQ88919.1"/>
    <property type="molecule type" value="Genomic_DNA"/>
</dbReference>
<evidence type="ECO:0000259" key="2">
    <source>
        <dbReference type="Pfam" id="PF04194"/>
    </source>
</evidence>
<dbReference type="STRING" id="105231.A0A1Y1IHG0"/>
<evidence type="ECO:0000256" key="1">
    <source>
        <dbReference type="SAM" id="MobiDB-lite"/>
    </source>
</evidence>
<feature type="region of interest" description="Disordered" evidence="1">
    <location>
        <begin position="130"/>
        <end position="257"/>
    </location>
</feature>
<dbReference type="PANTHER" id="PTHR47762">
    <property type="entry name" value="OSJNBB0079B02.4 PROTEIN"/>
    <property type="match status" value="1"/>
</dbReference>
<keyword evidence="4" id="KW-1185">Reference proteome</keyword>
<dbReference type="OrthoDB" id="366284at2759"/>
<dbReference type="Proteomes" id="UP000054558">
    <property type="component" value="Unassembled WGS sequence"/>
</dbReference>
<dbReference type="AlphaFoldDB" id="A0A1Y1IHG0"/>